<reference evidence="3 5" key="1">
    <citation type="journal article" date="2016" name="Nat. Commun.">
        <title>Genomes of cryptic chimpanzee Plasmodium species reveal key evolutionary events leading to human malaria.</title>
        <authorList>
            <person name="Sundararaman S.A."/>
            <person name="Plenderleith L.J."/>
            <person name="Liu W."/>
            <person name="Loy D.E."/>
            <person name="Learn G.H."/>
            <person name="Li Y."/>
            <person name="Shaw K.S."/>
            <person name="Ayouba A."/>
            <person name="Peeters M."/>
            <person name="Speede S."/>
            <person name="Shaw G.M."/>
            <person name="Bushman F.D."/>
            <person name="Brisson D."/>
            <person name="Rayner J.C."/>
            <person name="Sharp P.M."/>
            <person name="Hahn B.H."/>
        </authorList>
    </citation>
    <scope>NUCLEOTIDE SEQUENCE [LARGE SCALE GENOMIC DNA]</scope>
    <source>
        <strain evidence="3 5">SY75</strain>
    </source>
</reference>
<evidence type="ECO:0000313" key="5">
    <source>
        <dbReference type="Proteomes" id="UP000076004"/>
    </source>
</evidence>
<dbReference type="EMBL" id="LVLB01000005">
    <property type="protein sequence ID" value="KYO02932.1"/>
    <property type="molecule type" value="Genomic_DNA"/>
</dbReference>
<dbReference type="NCBIfam" id="TIGR01639">
    <property type="entry name" value="P_fal_TIGR01639"/>
    <property type="match status" value="1"/>
</dbReference>
<dbReference type="VEuPathDB" id="PlasmoDB:PGSY75_0424900"/>
<dbReference type="RefSeq" id="XP_018643452.1">
    <property type="nucleotide sequence ID" value="XM_018784290.1"/>
</dbReference>
<keyword evidence="6" id="KW-1185">Reference proteome</keyword>
<dbReference type="Gene3D" id="6.10.280.180">
    <property type="entry name" value="Plasmodium RESA, N-terminal helical domain"/>
    <property type="match status" value="1"/>
</dbReference>
<dbReference type="InterPro" id="IPR044885">
    <property type="entry name" value="PRESA_N_sf"/>
</dbReference>
<evidence type="ECO:0000313" key="3">
    <source>
        <dbReference type="EMBL" id="KYO02932.1"/>
    </source>
</evidence>
<feature type="domain" description="Plasmodium RESA N-terminal" evidence="2">
    <location>
        <begin position="141"/>
        <end position="266"/>
    </location>
</feature>
<dbReference type="Proteomes" id="UP000831156">
    <property type="component" value="Chromosome 4"/>
</dbReference>
<evidence type="ECO:0000259" key="2">
    <source>
        <dbReference type="Pfam" id="PF09687"/>
    </source>
</evidence>
<organism evidence="3 5">
    <name type="scientific">Plasmodium gaboni</name>
    <dbReference type="NCBI Taxonomy" id="647221"/>
    <lineage>
        <taxon>Eukaryota</taxon>
        <taxon>Sar</taxon>
        <taxon>Alveolata</taxon>
        <taxon>Apicomplexa</taxon>
        <taxon>Aconoidasida</taxon>
        <taxon>Haemosporida</taxon>
        <taxon>Plasmodiidae</taxon>
        <taxon>Plasmodium</taxon>
        <taxon>Plasmodium (Laverania)</taxon>
    </lineage>
</organism>
<dbReference type="VEuPathDB" id="PlasmoDB:PGABG01_0421800"/>
<sequence length="281" mass="32936">MGIKKNCTIFPSCCAKRNQKGTLYYVSFKFLCLSLYIIGFYYVLFNNSLENGSLEIAKNCNIYKRNLVQEEKVKVPKKKKNLKYKKGDVIKVKSNETDIKCNEEVVAENDNSSNNCCANNNAESESNVSICNINYNDMSKNLTEKELYEVLNSFKECPPKEDLRNIWNHTLSVVKQGFDNIFHELKVSIQENLDNDIDLGDGKLLYNDIWSRLYFNYCRELRTEEAEYIKKFYRLINDKSRIDKSLNFIYSFLEHFNTFKGELKENFEKELSKEIKKSANS</sequence>
<reference evidence="4" key="2">
    <citation type="submission" date="2016-09" db="EMBL/GenBank/DDBJ databases">
        <authorList>
            <consortium name="Pathogen Informatics"/>
            <person name="Sun Q."/>
            <person name="Inoue M."/>
        </authorList>
    </citation>
    <scope>NUCLEOTIDE SEQUENCE</scope>
</reference>
<evidence type="ECO:0000313" key="6">
    <source>
        <dbReference type="Proteomes" id="UP000831156"/>
    </source>
</evidence>
<dbReference type="InterPro" id="IPR006526">
    <property type="entry name" value="Export_prot_PHISTa/b/c"/>
</dbReference>
<accession>A0A151LUS9</accession>
<dbReference type="EMBL" id="LT969427">
    <property type="protein sequence ID" value="SOV11466.1"/>
    <property type="molecule type" value="Genomic_DNA"/>
</dbReference>
<dbReference type="Proteomes" id="UP000076004">
    <property type="component" value="Chromosome 4"/>
</dbReference>
<dbReference type="AlphaFoldDB" id="A0A151LUS9"/>
<dbReference type="Pfam" id="PF09687">
    <property type="entry name" value="PRESAN"/>
    <property type="match status" value="1"/>
</dbReference>
<name>A0A151LUS9_9APIC</name>
<dbReference type="GeneID" id="29774903"/>
<protein>
    <submittedName>
        <fullName evidence="3">Exported protein (PHISTa)</fullName>
    </submittedName>
</protein>
<keyword evidence="1" id="KW-0812">Transmembrane</keyword>
<dbReference type="KEGG" id="pgab:PGSY75_0424900"/>
<feature type="transmembrane region" description="Helical" evidence="1">
    <location>
        <begin position="21"/>
        <end position="44"/>
    </location>
</feature>
<proteinExistence type="predicted"/>
<dbReference type="OrthoDB" id="377372at2759"/>
<evidence type="ECO:0000313" key="4">
    <source>
        <dbReference type="EMBL" id="SOV11466.1"/>
    </source>
</evidence>
<keyword evidence="1" id="KW-1133">Transmembrane helix</keyword>
<dbReference type="InterPro" id="IPR019111">
    <property type="entry name" value="PRESA_N"/>
</dbReference>
<evidence type="ECO:0000256" key="1">
    <source>
        <dbReference type="SAM" id="Phobius"/>
    </source>
</evidence>
<keyword evidence="1" id="KW-0472">Membrane</keyword>
<gene>
    <name evidence="4" type="ORF">PGABG01_0421800</name>
    <name evidence="3" type="ORF">PGSY75_0424900</name>
</gene>